<keyword evidence="1" id="KW-0472">Membrane</keyword>
<sequence>MEKNLQKKAIESIQHSHLIGLSLVNFIIFAFYYFIYTGPGIKGHMPLYMKIYLIGSLLLWLLLYLQEREYIFKNYNRKNYKFRVAIYMTINLLSGYNIPFLISSAYAFYFADSRDDTFTYWLLICGIITVSAIGLFFFCLGEFQMFGIQKGSFIRMIGILIVLLSFGLLLYVSLIVPVDSEENRTIWMGMIMLFCSHMLIVRTYFYLGLLDYDIREDGVKLQ</sequence>
<evidence type="ECO:0000313" key="2">
    <source>
        <dbReference type="EMBL" id="TRL77601.1"/>
    </source>
</evidence>
<comment type="caution">
    <text evidence="2">The sequence shown here is derived from an EMBL/GenBank/DDBJ whole genome shotgun (WGS) entry which is preliminary data.</text>
</comment>
<dbReference type="Pfam" id="PF16882">
    <property type="entry name" value="DUF5079"/>
    <property type="match status" value="1"/>
</dbReference>
<dbReference type="AlphaFoldDB" id="A0AB38PCI3"/>
<feature type="transmembrane region" description="Helical" evidence="1">
    <location>
        <begin position="47"/>
        <end position="65"/>
    </location>
</feature>
<feature type="transmembrane region" description="Helical" evidence="1">
    <location>
        <begin position="120"/>
        <end position="141"/>
    </location>
</feature>
<accession>A0AB38PCI3</accession>
<feature type="transmembrane region" description="Helical" evidence="1">
    <location>
        <begin position="12"/>
        <end position="35"/>
    </location>
</feature>
<feature type="transmembrane region" description="Helical" evidence="1">
    <location>
        <begin position="85"/>
        <end position="108"/>
    </location>
</feature>
<protein>
    <submittedName>
        <fullName evidence="2">DUF5079 family protein</fullName>
    </submittedName>
</protein>
<proteinExistence type="predicted"/>
<reference evidence="2 3" key="1">
    <citation type="submission" date="2019-07" db="EMBL/GenBank/DDBJ databases">
        <title>Genome Sequencing and Assembly of Staphylococcus haemolyticus SDA2.</title>
        <authorList>
            <person name="Emmons C.B."/>
            <person name="Park C."/>
            <person name="Sevigny J.L."/>
            <person name="Andam C."/>
        </authorList>
    </citation>
    <scope>NUCLEOTIDE SEQUENCE [LARGE SCALE GENOMIC DNA]</scope>
    <source>
        <strain evidence="2 3">SDA2</strain>
    </source>
</reference>
<gene>
    <name evidence="2" type="ORF">FNL11_05880</name>
</gene>
<dbReference type="RefSeq" id="WP_107611790.1">
    <property type="nucleotide sequence ID" value="NZ_JAHCOB010000005.1"/>
</dbReference>
<dbReference type="Proteomes" id="UP000316594">
    <property type="component" value="Unassembled WGS sequence"/>
</dbReference>
<feature type="transmembrane region" description="Helical" evidence="1">
    <location>
        <begin position="186"/>
        <end position="207"/>
    </location>
</feature>
<dbReference type="InterPro" id="IPR031690">
    <property type="entry name" value="DUF5079"/>
</dbReference>
<keyword evidence="1" id="KW-1133">Transmembrane helix</keyword>
<keyword evidence="1" id="KW-0812">Transmembrane</keyword>
<evidence type="ECO:0000256" key="1">
    <source>
        <dbReference type="SAM" id="Phobius"/>
    </source>
</evidence>
<organism evidence="2 3">
    <name type="scientific">Staphylococcus haemolyticus</name>
    <dbReference type="NCBI Taxonomy" id="1283"/>
    <lineage>
        <taxon>Bacteria</taxon>
        <taxon>Bacillati</taxon>
        <taxon>Bacillota</taxon>
        <taxon>Bacilli</taxon>
        <taxon>Bacillales</taxon>
        <taxon>Staphylococcaceae</taxon>
        <taxon>Staphylococcus</taxon>
    </lineage>
</organism>
<evidence type="ECO:0000313" key="3">
    <source>
        <dbReference type="Proteomes" id="UP000316594"/>
    </source>
</evidence>
<dbReference type="EMBL" id="VJMP01000004">
    <property type="protein sequence ID" value="TRL77601.1"/>
    <property type="molecule type" value="Genomic_DNA"/>
</dbReference>
<name>A0AB38PCI3_STAHA</name>
<feature type="transmembrane region" description="Helical" evidence="1">
    <location>
        <begin position="153"/>
        <end position="174"/>
    </location>
</feature>